<comment type="function">
    <text evidence="11">Involved in production of the polyketide antibiotic thailandamide.</text>
</comment>
<dbReference type="Pfam" id="PF08659">
    <property type="entry name" value="KR"/>
    <property type="match status" value="1"/>
</dbReference>
<keyword evidence="6" id="KW-0808">Transferase</keyword>
<dbReference type="InterPro" id="IPR032821">
    <property type="entry name" value="PKS_assoc"/>
</dbReference>
<evidence type="ECO:0000256" key="1">
    <source>
        <dbReference type="ARBA" id="ARBA00004496"/>
    </source>
</evidence>
<dbReference type="PROSITE" id="PS52004">
    <property type="entry name" value="KS3_2"/>
    <property type="match status" value="3"/>
</dbReference>
<dbReference type="SMART" id="SM00823">
    <property type="entry name" value="PKS_PP"/>
    <property type="match status" value="5"/>
</dbReference>
<feature type="domain" description="Ketosynthase family 3 (KS3)" evidence="14">
    <location>
        <begin position="959"/>
        <end position="1386"/>
    </location>
</feature>
<dbReference type="GO" id="GO:0031177">
    <property type="term" value="F:phosphopantetheine binding"/>
    <property type="evidence" value="ECO:0007669"/>
    <property type="project" value="InterPro"/>
</dbReference>
<protein>
    <submittedName>
        <fullName evidence="16">Beta-ketoacyl synthase</fullName>
    </submittedName>
</protein>
<dbReference type="Pfam" id="PF21089">
    <property type="entry name" value="PKS_DH_N"/>
    <property type="match status" value="2"/>
</dbReference>
<dbReference type="SUPFAM" id="SSF47336">
    <property type="entry name" value="ACP-like"/>
    <property type="match status" value="5"/>
</dbReference>
<dbReference type="FunFam" id="3.40.47.10:FF:000042">
    <property type="entry name" value="Polyketide synthase Pks13"/>
    <property type="match status" value="1"/>
</dbReference>
<dbReference type="STRING" id="153721.MYP_398"/>
<evidence type="ECO:0000259" key="15">
    <source>
        <dbReference type="PROSITE" id="PS52019"/>
    </source>
</evidence>
<feature type="active site" description="Proton donor; for dehydratase activity" evidence="12">
    <location>
        <position position="734"/>
    </location>
</feature>
<keyword evidence="17" id="KW-1185">Reference proteome</keyword>
<dbReference type="InterPro" id="IPR049551">
    <property type="entry name" value="PKS_DH_C"/>
</dbReference>
<evidence type="ECO:0000256" key="8">
    <source>
        <dbReference type="ARBA" id="ARBA00022832"/>
    </source>
</evidence>
<dbReference type="InterPro" id="IPR006162">
    <property type="entry name" value="Ppantetheine_attach_site"/>
</dbReference>
<dbReference type="InterPro" id="IPR020806">
    <property type="entry name" value="PKS_PP-bd"/>
</dbReference>
<dbReference type="InterPro" id="IPR018201">
    <property type="entry name" value="Ketoacyl_synth_AS"/>
</dbReference>
<dbReference type="CDD" id="cd08953">
    <property type="entry name" value="KR_2_SDR_x"/>
    <property type="match status" value="1"/>
</dbReference>
<dbReference type="InterPro" id="IPR014030">
    <property type="entry name" value="Ketoacyl_synth_N"/>
</dbReference>
<comment type="caution">
    <text evidence="16">The sequence shown here is derived from an EMBL/GenBank/DDBJ whole genome shotgun (WGS) entry which is preliminary data.</text>
</comment>
<organism evidence="16 17">
    <name type="scientific">Sporocytophaga myxococcoides</name>
    <dbReference type="NCBI Taxonomy" id="153721"/>
    <lineage>
        <taxon>Bacteria</taxon>
        <taxon>Pseudomonadati</taxon>
        <taxon>Bacteroidota</taxon>
        <taxon>Cytophagia</taxon>
        <taxon>Cytophagales</taxon>
        <taxon>Cytophagaceae</taxon>
        <taxon>Sporocytophaga</taxon>
    </lineage>
</organism>
<feature type="active site" description="Proton donor; for dehydratase activity" evidence="12">
    <location>
        <position position="2708"/>
    </location>
</feature>
<sequence>MLISKKTGISHLSGEELNELGISQEKVRSSNFVNAGSVIDHPYDWDASFFGYSPKVAAIIDPQQRLSLECAWELIEQAGYSPLNIKARTGVYLSVANNNYAHRYRSLVSQSDDYIAFTSNDADFASTRISYHLNLKGPSMTIETACSSSLVAVHMACESLLNHESEMAICGGASILFPQAGYIYDPNLIFSPDGHCRPFDKNAKGTVFGNGIGLILLKRIKNAIDDGDNILAIIKGSAVNNDGKVKNSFYSPSPEGQKKVIREALAVSGIPVESLGFIEAHGTATPIGDPIEIEALAEVFREATSEKTSCYIGSVKSNLGHLNKAAGIAGLIKTVLALQNRMIPATLNFTSPNPEIDFSETPFLVNPDAIDWKSGPFPRRAGVSSFGVGGTNAHIILEEAPLISEPPSDQEYYILPLSAKNEEYLSLYKKTLAEYLKKNTSLTLQNIAYTLQESRTDYTCRDYVICNSRDQFIQWLNGNEIISEENVNKNILSRWKEGSTCDWKALRNKSKGLRKELPGHPMKRSCHHIDDYTPQEPAKHNRLMPLIEENISTFRRQIFRTNFSQHEYLIQEHNFILPAAAYLEMITESVKLSGEDYKRFGLKDVIWKQAFSLRDHNQKPITLTLHHSGQEIHVNFSTGNESSDRSLAEGTFFQLQDNLTKNSLPSLFSESESSNTLSGNDIYSLFNNSGFRYGEHFRLIEKISRQKYSAIATINFKYNSPDKNNFIIDPLLVDAAFQTAVTLLPSFDTSLELFVPYQLKEASFYKLPGDKVKIITQRLTQENTTSPIERFNITILDENNETCMTFTQLELVQWNRSQSKTKTREIENDSDKQTTEEIEKLLKQVVSEELGYELDSFSNDESFETLGLDSVILVNVINKLDKNFPGLPKTLFLEYPNIAEAALYIVDTYKIVSKSISEKAIEEKDQLLSKQTNSYKIQPITVKAMGSTEEQFQYKQNKDNDIAIIGVHGMYPEAGNLESFWENLKSAKDCIREIPRDRWPIEGFYSPDANKTDTSTTKWGGFIDKIEYFDPLFFKIAPKEASYIDPQERLFLESAWCCVENAGYTPKNMCDENRKVGVYAGVMWGHYQLFAMEEYARGEIVVNSSNYWSIANRVSFTMNFNGPSMAVDTACSSSLSAIHLACQSIISGESDLAIAGGVNLNLHPYKHYILAARKFAATDGRCRSFGEGGSGYVPGEGVGTVLLKPLSKAIQDKDFIHAVIKGSAVNHGGKVSGFTVPNSSAQASVVKTAFSNAGIKPSDISYIEAHGTGTSLGDPIEINGLTRAYADSNYKPENCPIGSVKSNIGHLESAAGVASIHKVILQLNHKTLVPSIHNEPVNPYIDFVNSPFRIQKKIEEWKPSTTYSKRLAGISSFGAGGSNAHLVVEEANQYRSEYKETEHLSEHAIILSAQDESALLAYASRMVEYINNPGYSELSLSAIAFTLQTGRISMEHRLAFTANSLQQIREKLQSFMDGNRNHVIVSKPDKTAALPSSVQIAEFLKNKDISELIRAWSIGANINWTLLYQNNIPGRIPLPYYPFNKRRLWYKNLEPNEPMASILGDSRNNKNFYSTTPSETITKQGPINPIKAINDSGLPLNYFQLSLKEAPIASNTNKRESACILFSQNKGELDALRKYYNSEIKWIKSENELSEDFSGYSFPLQKSNTYALLYNELSASIRSQEIDILIHADSFFSPDYKFLIDLFRHIKQLSETFKKQKINILIYWTTANKNEAAYKAAGSFAKVVAKENSRINIKTTEFRNILSPDGRAENIIKEFNNNGALVKRESIYINNNRFEYSVGPMIPVSGKSEVTIKPGGIYLITGGMGSIGLATSRLLISLGAQKVILSGRKPVENLTVTQKDLLDKSNGKLSYHAADIADPISAQILISSIVKQHGKLNGVIHSAGIVDDKLLLKKSEESFNNVTGAKIKGAFNLDRALTGAQPDFVIFYSSVSAVAGQMGQSDYSTANRFLDEFVSYKNLSSPVKYISVNWPYWNEGGMKLATPYIDMMRNSGIDGISDQEGMQALQTILKSGNQQVIVFKGDEKGCKGFFNDTHFEYSSDSWQSITVKAKEEKIVTPQATSILLKEEIKDIIISVLSEAIGLSSDEIDSTANLEEYGVDSVAIMKVTSELEKLFPELSIALFFECKSINDIVQKISTELSEGTLSYQGNSIHSKTITEPLKVTKSSETKNGTSIDISTVVRTKITDILSDALGLSPEEVDPYSDMEEYGVDSVAIMKVTSELEKLFPEVSIALFFECKSINDIVSRITDEVNNGTLTYSETLNPPLLQQSDTTPAQAFLSDNNYSEILTTKVKTVIKDVLSEALGIPANELSISIPLDEYGVDSVAIMKVTSELEKLFSGISIALFFECKTINDISEKIKEELTSGNLIYLLNDLKPAVSLNTIDINPITSNIVNEVNVSDEIRNKITGILTEALGLKQEEIDNNVNLEEYGVDSVVIMKVTSELEKLFPELSIALFFECKSIDDIVSKINEELKSGTLTYTRLSVAHNSQQSNELNKQFVKKPYFVAGTVSHQGVITKVPVTLHGMSEELADHVINGQVIFAGAGYLDLVKKISDNTLDEKINTFRNISWFAPLIAEREDIPVEIDFTDKGDFRQYIFKSVQKQLAKGEVKAEAIAPLSISSIPELISGSTSKINSNDIYHWFNNNKFHYGPSFSTIEELYVSEGRVTGRLKTPYNKETWLSPMILDGIFQCVAGFSFNSPSTTGELWVPFFIEKLSIHSEAMPSELWVRVEKDSFTKDVSLQQFNIFLIDQYGRVYLDIKNFTLKYFTSKKDKAKDTKGSVSSNRISDTLNTSTDKPAYAFSPSNAPEPIAVIAASCKFPGADSPQEFWKNLVEEKDVVQEIPIDRWDYRNSFDSEKGKKGKTYSKWGGFINNISAFDNEFFKIKENDAMCLDPQQRILLELTQQLFDQAGYTKAEIANKNIAVITGGASGQWGELIDDMDGDLKRNVIVNTIQNMISARISDFYDLKGTSLTIDTACSSSLVAVHEACQKIRLGECEMAIAGGITLLLADGGHIGFSQAEVLSPEGKCNVFDKNANGIVLGEGAGIVLLKSYKKALQDGDQICAVIRGSAVNNDGKTMGLTTPNMLMQKEVIKMALDNSGVDRKSITYLEAHGTGTLLGDPIEVKAAGQIYGAGNLQKQYCAIASVKANVGHLLHASGVASLIKVSMALKHKVIPASLNCKNPHPRFEFENSPFYPVTATKPWETESQPRRAAISSFGFGGTNCHMILEETDPSYVPTRKPLPPTKFKKKRFWPGYPVEPISESVKETSLYDRATVKNIIGYSEILEKLEKGLITVEEAIQFEKSLK</sequence>
<dbReference type="InterPro" id="IPR050091">
    <property type="entry name" value="PKS_NRPS_Biosynth_Enz"/>
</dbReference>
<dbReference type="SMART" id="SM00822">
    <property type="entry name" value="PKS_KR"/>
    <property type="match status" value="1"/>
</dbReference>
<gene>
    <name evidence="16" type="ORF">MYP_398</name>
</gene>
<dbReference type="Gene3D" id="3.40.47.10">
    <property type="match status" value="3"/>
</dbReference>
<dbReference type="Gene3D" id="1.10.1240.100">
    <property type="match status" value="2"/>
</dbReference>
<dbReference type="EMBL" id="BBLT01000001">
    <property type="protein sequence ID" value="GAL83172.1"/>
    <property type="molecule type" value="Genomic_DNA"/>
</dbReference>
<dbReference type="PROSITE" id="PS00606">
    <property type="entry name" value="KS3_1"/>
    <property type="match status" value="3"/>
</dbReference>
<comment type="subcellular location">
    <subcellularLocation>
        <location evidence="1">Cytoplasm</location>
    </subcellularLocation>
</comment>
<dbReference type="PROSITE" id="PS52019">
    <property type="entry name" value="PKS_MFAS_DH"/>
    <property type="match status" value="2"/>
</dbReference>
<dbReference type="InterPro" id="IPR036736">
    <property type="entry name" value="ACP-like_sf"/>
</dbReference>
<dbReference type="InterPro" id="IPR042104">
    <property type="entry name" value="PKS_dehydratase_sf"/>
</dbReference>
<keyword evidence="10" id="KW-0511">Multifunctional enzyme</keyword>
<dbReference type="InterPro" id="IPR016039">
    <property type="entry name" value="Thiolase-like"/>
</dbReference>
<dbReference type="InterPro" id="IPR014031">
    <property type="entry name" value="Ketoacyl_synth_C"/>
</dbReference>
<accession>A0A098L999</accession>
<feature type="region of interest" description="N-terminal hotdog fold" evidence="12">
    <location>
        <begin position="2523"/>
        <end position="2641"/>
    </location>
</feature>
<evidence type="ECO:0000259" key="14">
    <source>
        <dbReference type="PROSITE" id="PS52004"/>
    </source>
</evidence>
<dbReference type="Pfam" id="PF00109">
    <property type="entry name" value="ketoacyl-synt"/>
    <property type="match status" value="3"/>
</dbReference>
<evidence type="ECO:0000259" key="13">
    <source>
        <dbReference type="PROSITE" id="PS50075"/>
    </source>
</evidence>
<evidence type="ECO:0000256" key="7">
    <source>
        <dbReference type="ARBA" id="ARBA00022737"/>
    </source>
</evidence>
<evidence type="ECO:0000256" key="5">
    <source>
        <dbReference type="ARBA" id="ARBA00022553"/>
    </source>
</evidence>
<evidence type="ECO:0000256" key="3">
    <source>
        <dbReference type="ARBA" id="ARBA00022450"/>
    </source>
</evidence>
<evidence type="ECO:0000313" key="17">
    <source>
        <dbReference type="Proteomes" id="UP000030185"/>
    </source>
</evidence>
<feature type="domain" description="Carrier" evidence="13">
    <location>
        <begin position="2310"/>
        <end position="2383"/>
    </location>
</feature>
<keyword evidence="9" id="KW-0443">Lipid metabolism</keyword>
<keyword evidence="8" id="KW-0276">Fatty acid metabolism</keyword>
<evidence type="ECO:0000256" key="4">
    <source>
        <dbReference type="ARBA" id="ARBA00022490"/>
    </source>
</evidence>
<dbReference type="Gene3D" id="3.10.129.110">
    <property type="entry name" value="Polyketide synthase dehydratase"/>
    <property type="match status" value="2"/>
</dbReference>
<feature type="active site" description="Proton acceptor; for dehydratase activity" evidence="12">
    <location>
        <position position="2554"/>
    </location>
</feature>
<dbReference type="Pfam" id="PF00550">
    <property type="entry name" value="PP-binding"/>
    <property type="match status" value="5"/>
</dbReference>
<keyword evidence="5" id="KW-0597">Phosphoprotein</keyword>
<evidence type="ECO:0000256" key="10">
    <source>
        <dbReference type="ARBA" id="ARBA00023268"/>
    </source>
</evidence>
<dbReference type="GO" id="GO:0004315">
    <property type="term" value="F:3-oxoacyl-[acyl-carrier-protein] synthase activity"/>
    <property type="evidence" value="ECO:0007669"/>
    <property type="project" value="InterPro"/>
</dbReference>
<dbReference type="GO" id="GO:0005737">
    <property type="term" value="C:cytoplasm"/>
    <property type="evidence" value="ECO:0007669"/>
    <property type="project" value="UniProtKB-SubCell"/>
</dbReference>
<dbReference type="Pfam" id="PF02801">
    <property type="entry name" value="Ketoacyl-synt_C"/>
    <property type="match status" value="3"/>
</dbReference>
<reference evidence="16 17" key="1">
    <citation type="submission" date="2014-09" db="EMBL/GenBank/DDBJ databases">
        <title>Sporocytophaga myxococcoides PG-01 genome sequencing.</title>
        <authorList>
            <person name="Liu L."/>
            <person name="Gao P.J."/>
            <person name="Chen G.J."/>
            <person name="Wang L.S."/>
        </authorList>
    </citation>
    <scope>NUCLEOTIDE SEQUENCE [LARGE SCALE GENOMIC DNA]</scope>
    <source>
        <strain evidence="16 17">PG-01</strain>
    </source>
</reference>
<feature type="region of interest" description="N-terminal hotdog fold" evidence="12">
    <location>
        <begin position="527"/>
        <end position="659"/>
    </location>
</feature>
<dbReference type="CDD" id="cd00833">
    <property type="entry name" value="PKS"/>
    <property type="match status" value="3"/>
</dbReference>
<evidence type="ECO:0000256" key="12">
    <source>
        <dbReference type="PROSITE-ProRule" id="PRU01363"/>
    </source>
</evidence>
<dbReference type="PANTHER" id="PTHR43775">
    <property type="entry name" value="FATTY ACID SYNTHASE"/>
    <property type="match status" value="1"/>
</dbReference>
<dbReference type="InterPro" id="IPR009081">
    <property type="entry name" value="PP-bd_ACP"/>
</dbReference>
<feature type="domain" description="Carrier" evidence="13">
    <location>
        <begin position="2198"/>
        <end position="2271"/>
    </location>
</feature>
<keyword evidence="3" id="KW-0596">Phosphopantetheine</keyword>
<feature type="domain" description="PKS/mFAS DH" evidence="15">
    <location>
        <begin position="2523"/>
        <end position="2795"/>
    </location>
</feature>
<feature type="domain" description="Carrier" evidence="13">
    <location>
        <begin position="833"/>
        <end position="909"/>
    </location>
</feature>
<dbReference type="PROSITE" id="PS00012">
    <property type="entry name" value="PHOSPHOPANTETHEINE"/>
    <property type="match status" value="5"/>
</dbReference>
<dbReference type="InterPro" id="IPR013968">
    <property type="entry name" value="PKS_KR"/>
</dbReference>
<dbReference type="SUPFAM" id="SSF53901">
    <property type="entry name" value="Thiolase-like"/>
    <property type="match status" value="3"/>
</dbReference>
<dbReference type="Pfam" id="PF16197">
    <property type="entry name" value="KAsynt_C_assoc"/>
    <property type="match status" value="2"/>
</dbReference>
<dbReference type="Pfam" id="PF22336">
    <property type="entry name" value="RhiE-like_linker"/>
    <property type="match status" value="1"/>
</dbReference>
<feature type="domain" description="Ketosynthase family 3 (KS3)" evidence="14">
    <location>
        <begin position="1"/>
        <end position="399"/>
    </location>
</feature>
<feature type="domain" description="Carrier" evidence="13">
    <location>
        <begin position="2421"/>
        <end position="2494"/>
    </location>
</feature>
<dbReference type="PROSITE" id="PS50075">
    <property type="entry name" value="CARRIER"/>
    <property type="match status" value="5"/>
</dbReference>
<dbReference type="GO" id="GO:0005886">
    <property type="term" value="C:plasma membrane"/>
    <property type="evidence" value="ECO:0007669"/>
    <property type="project" value="TreeGrafter"/>
</dbReference>
<feature type="region of interest" description="C-terminal hotdog fold" evidence="12">
    <location>
        <begin position="2652"/>
        <end position="2795"/>
    </location>
</feature>
<dbReference type="GO" id="GO:0006633">
    <property type="term" value="P:fatty acid biosynthetic process"/>
    <property type="evidence" value="ECO:0007669"/>
    <property type="project" value="InterPro"/>
</dbReference>
<name>A0A098L999_9BACT</name>
<feature type="active site" description="Proton acceptor; for dehydratase activity" evidence="12">
    <location>
        <position position="566"/>
    </location>
</feature>
<dbReference type="SUPFAM" id="SSF51735">
    <property type="entry name" value="NAD(P)-binding Rossmann-fold domains"/>
    <property type="match status" value="1"/>
</dbReference>
<dbReference type="GO" id="GO:0004312">
    <property type="term" value="F:fatty acid synthase activity"/>
    <property type="evidence" value="ECO:0007669"/>
    <property type="project" value="TreeGrafter"/>
</dbReference>
<keyword evidence="4" id="KW-0963">Cytoplasm</keyword>
<evidence type="ECO:0000256" key="6">
    <source>
        <dbReference type="ARBA" id="ARBA00022679"/>
    </source>
</evidence>
<dbReference type="InterPro" id="IPR036291">
    <property type="entry name" value="NAD(P)-bd_dom_sf"/>
</dbReference>
<dbReference type="InterPro" id="IPR020841">
    <property type="entry name" value="PKS_Beta-ketoAc_synthase_dom"/>
</dbReference>
<feature type="domain" description="PKS/mFAS DH" evidence="15">
    <location>
        <begin position="527"/>
        <end position="823"/>
    </location>
</feature>
<feature type="domain" description="Carrier" evidence="13">
    <location>
        <begin position="2086"/>
        <end position="2159"/>
    </location>
</feature>
<dbReference type="Pfam" id="PF14765">
    <property type="entry name" value="PS-DH"/>
    <property type="match status" value="2"/>
</dbReference>
<dbReference type="Gene3D" id="3.40.50.720">
    <property type="entry name" value="NAD(P)-binding Rossmann-like Domain"/>
    <property type="match status" value="1"/>
</dbReference>
<dbReference type="InterPro" id="IPR049552">
    <property type="entry name" value="PKS_DH_N"/>
</dbReference>
<dbReference type="InterPro" id="IPR057326">
    <property type="entry name" value="KR_dom"/>
</dbReference>
<dbReference type="FunFam" id="3.40.47.10:FF:000019">
    <property type="entry name" value="Polyketide synthase type I"/>
    <property type="match status" value="1"/>
</dbReference>
<proteinExistence type="predicted"/>
<dbReference type="GO" id="GO:0071770">
    <property type="term" value="P:DIM/DIP cell wall layer assembly"/>
    <property type="evidence" value="ECO:0007669"/>
    <property type="project" value="TreeGrafter"/>
</dbReference>
<feature type="region of interest" description="C-terminal hotdog fold" evidence="12">
    <location>
        <begin position="674"/>
        <end position="823"/>
    </location>
</feature>
<evidence type="ECO:0000313" key="16">
    <source>
        <dbReference type="EMBL" id="GAL83172.1"/>
    </source>
</evidence>
<feature type="domain" description="Ketosynthase family 3 (KS3)" evidence="14">
    <location>
        <begin position="2829"/>
        <end position="3253"/>
    </location>
</feature>
<evidence type="ECO:0000256" key="9">
    <source>
        <dbReference type="ARBA" id="ARBA00023098"/>
    </source>
</evidence>
<dbReference type="SMART" id="SM00825">
    <property type="entry name" value="PKS_KS"/>
    <property type="match status" value="3"/>
</dbReference>
<evidence type="ECO:0000256" key="2">
    <source>
        <dbReference type="ARBA" id="ARBA00004792"/>
    </source>
</evidence>
<dbReference type="eggNOG" id="COG3321">
    <property type="taxonomic scope" value="Bacteria"/>
</dbReference>
<comment type="pathway">
    <text evidence="2">Antibiotic biosynthesis.</text>
</comment>
<dbReference type="Gene3D" id="1.10.1200.10">
    <property type="entry name" value="ACP-like"/>
    <property type="match status" value="5"/>
</dbReference>
<dbReference type="PANTHER" id="PTHR43775:SF37">
    <property type="entry name" value="SI:DKEY-61P9.11"/>
    <property type="match status" value="1"/>
</dbReference>
<keyword evidence="7" id="KW-0677">Repeat</keyword>
<dbReference type="InterPro" id="IPR054514">
    <property type="entry name" value="RhiE-like_linker"/>
</dbReference>
<evidence type="ECO:0000256" key="11">
    <source>
        <dbReference type="ARBA" id="ARBA00054155"/>
    </source>
</evidence>
<dbReference type="Proteomes" id="UP000030185">
    <property type="component" value="Unassembled WGS sequence"/>
</dbReference>
<dbReference type="InterPro" id="IPR049900">
    <property type="entry name" value="PKS_mFAS_DH"/>
</dbReference>